<dbReference type="EMBL" id="VSWC01000014">
    <property type="protein sequence ID" value="KAA1114298.1"/>
    <property type="molecule type" value="Genomic_DNA"/>
</dbReference>
<feature type="region of interest" description="Disordered" evidence="1">
    <location>
        <begin position="43"/>
        <end position="75"/>
    </location>
</feature>
<gene>
    <name evidence="2" type="ORF">PGT21_003428</name>
</gene>
<dbReference type="Proteomes" id="UP000324748">
    <property type="component" value="Unassembled WGS sequence"/>
</dbReference>
<feature type="region of interest" description="Disordered" evidence="1">
    <location>
        <begin position="1"/>
        <end position="30"/>
    </location>
</feature>
<organism evidence="2 3">
    <name type="scientific">Puccinia graminis f. sp. tritici</name>
    <dbReference type="NCBI Taxonomy" id="56615"/>
    <lineage>
        <taxon>Eukaryota</taxon>
        <taxon>Fungi</taxon>
        <taxon>Dikarya</taxon>
        <taxon>Basidiomycota</taxon>
        <taxon>Pucciniomycotina</taxon>
        <taxon>Pucciniomycetes</taxon>
        <taxon>Pucciniales</taxon>
        <taxon>Pucciniaceae</taxon>
        <taxon>Puccinia</taxon>
    </lineage>
</organism>
<sequence>MESAETSEAVMQIEEINEEVTPQGGSSAGSSVMVVAAPPYPHPALEGGVPGSSVENPMIIDDTPEPPSHQANPPAILIEKSTVKKVLEIMKGIVDRSESRLAYFKLKSVCDQKSFKTAHMAELKRHKEVMNRLLSGRLLEAKAQA</sequence>
<evidence type="ECO:0000313" key="3">
    <source>
        <dbReference type="Proteomes" id="UP000324748"/>
    </source>
</evidence>
<reference evidence="2 3" key="1">
    <citation type="submission" date="2019-05" db="EMBL/GenBank/DDBJ databases">
        <title>Emergence of the Ug99 lineage of the wheat stem rust pathogen through somatic hybridization.</title>
        <authorList>
            <person name="Li F."/>
            <person name="Upadhyaya N.M."/>
            <person name="Sperschneider J."/>
            <person name="Matny O."/>
            <person name="Nguyen-Phuc H."/>
            <person name="Mago R."/>
            <person name="Raley C."/>
            <person name="Miller M.E."/>
            <person name="Silverstein K.A.T."/>
            <person name="Henningsen E."/>
            <person name="Hirsch C.D."/>
            <person name="Visser B."/>
            <person name="Pretorius Z.A."/>
            <person name="Steffenson B.J."/>
            <person name="Schwessinger B."/>
            <person name="Dodds P.N."/>
            <person name="Figueroa M."/>
        </authorList>
    </citation>
    <scope>NUCLEOTIDE SEQUENCE [LARGE SCALE GENOMIC DNA]</scope>
    <source>
        <strain evidence="2">21-0</strain>
    </source>
</reference>
<proteinExistence type="predicted"/>
<accession>A0A5B0QM46</accession>
<dbReference type="OrthoDB" id="10588201at2759"/>
<comment type="caution">
    <text evidence="2">The sequence shown here is derived from an EMBL/GenBank/DDBJ whole genome shotgun (WGS) entry which is preliminary data.</text>
</comment>
<name>A0A5B0QM46_PUCGR</name>
<evidence type="ECO:0000256" key="1">
    <source>
        <dbReference type="SAM" id="MobiDB-lite"/>
    </source>
</evidence>
<protein>
    <submittedName>
        <fullName evidence="2">Uncharacterized protein</fullName>
    </submittedName>
</protein>
<dbReference type="AlphaFoldDB" id="A0A5B0QM46"/>
<keyword evidence="3" id="KW-1185">Reference proteome</keyword>
<evidence type="ECO:0000313" key="2">
    <source>
        <dbReference type="EMBL" id="KAA1114298.1"/>
    </source>
</evidence>